<dbReference type="PROSITE" id="PS01040">
    <property type="entry name" value="SBP_BACTERIAL_5"/>
    <property type="match status" value="1"/>
</dbReference>
<evidence type="ECO:0000313" key="7">
    <source>
        <dbReference type="EMBL" id="RHG59222.1"/>
    </source>
</evidence>
<keyword evidence="3" id="KW-0813">Transport</keyword>
<evidence type="ECO:0000256" key="3">
    <source>
        <dbReference type="ARBA" id="ARBA00022448"/>
    </source>
</evidence>
<feature type="domain" description="Solute-binding protein family 5" evidence="6">
    <location>
        <begin position="109"/>
        <end position="499"/>
    </location>
</feature>
<dbReference type="PANTHER" id="PTHR30290:SF10">
    <property type="entry name" value="PERIPLASMIC OLIGOPEPTIDE-BINDING PROTEIN-RELATED"/>
    <property type="match status" value="1"/>
</dbReference>
<protein>
    <recommendedName>
        <fullName evidence="6">Solute-binding protein family 5 domain-containing protein</fullName>
    </recommendedName>
</protein>
<comment type="similarity">
    <text evidence="2">Belongs to the bacterial solute-binding protein 5 family.</text>
</comment>
<dbReference type="Gene3D" id="3.10.105.10">
    <property type="entry name" value="Dipeptide-binding Protein, Domain 3"/>
    <property type="match status" value="1"/>
</dbReference>
<dbReference type="GO" id="GO:0015833">
    <property type="term" value="P:peptide transport"/>
    <property type="evidence" value="ECO:0007669"/>
    <property type="project" value="TreeGrafter"/>
</dbReference>
<evidence type="ECO:0000256" key="1">
    <source>
        <dbReference type="ARBA" id="ARBA00004193"/>
    </source>
</evidence>
<dbReference type="GO" id="GO:0042597">
    <property type="term" value="C:periplasmic space"/>
    <property type="evidence" value="ECO:0007669"/>
    <property type="project" value="UniProtKB-ARBA"/>
</dbReference>
<dbReference type="CDD" id="cd08504">
    <property type="entry name" value="PBP2_OppA"/>
    <property type="match status" value="1"/>
</dbReference>
<dbReference type="Proteomes" id="UP000286595">
    <property type="component" value="Unassembled WGS sequence"/>
</dbReference>
<evidence type="ECO:0000256" key="5">
    <source>
        <dbReference type="SAM" id="SignalP"/>
    </source>
</evidence>
<gene>
    <name evidence="7" type="ORF">DW252_12520</name>
</gene>
<dbReference type="Gene3D" id="3.40.190.10">
    <property type="entry name" value="Periplasmic binding protein-like II"/>
    <property type="match status" value="1"/>
</dbReference>
<dbReference type="Pfam" id="PF00496">
    <property type="entry name" value="SBP_bac_5"/>
    <property type="match status" value="1"/>
</dbReference>
<accession>A0A414U9U2</accession>
<dbReference type="InterPro" id="IPR039424">
    <property type="entry name" value="SBP_5"/>
</dbReference>
<dbReference type="PANTHER" id="PTHR30290">
    <property type="entry name" value="PERIPLASMIC BINDING COMPONENT OF ABC TRANSPORTER"/>
    <property type="match status" value="1"/>
</dbReference>
<dbReference type="EMBL" id="QRIM01000015">
    <property type="protein sequence ID" value="RHG59222.1"/>
    <property type="molecule type" value="Genomic_DNA"/>
</dbReference>
<dbReference type="InterPro" id="IPR030678">
    <property type="entry name" value="Peptide/Ni-bd"/>
</dbReference>
<comment type="caution">
    <text evidence="7">The sequence shown here is derived from an EMBL/GenBank/DDBJ whole genome shotgun (WGS) entry which is preliminary data.</text>
</comment>
<dbReference type="GO" id="GO:0043190">
    <property type="term" value="C:ATP-binding cassette (ABC) transporter complex"/>
    <property type="evidence" value="ECO:0007669"/>
    <property type="project" value="InterPro"/>
</dbReference>
<reference evidence="7 8" key="1">
    <citation type="submission" date="2018-08" db="EMBL/GenBank/DDBJ databases">
        <title>A genome reference for cultivated species of the human gut microbiota.</title>
        <authorList>
            <person name="Zou Y."/>
            <person name="Xue W."/>
            <person name="Luo G."/>
        </authorList>
    </citation>
    <scope>NUCLEOTIDE SEQUENCE [LARGE SCALE GENOMIC DNA]</scope>
    <source>
        <strain evidence="7 8">AM22-12LB</strain>
    </source>
</reference>
<dbReference type="InterPro" id="IPR023765">
    <property type="entry name" value="SBP_5_CS"/>
</dbReference>
<dbReference type="GO" id="GO:1904680">
    <property type="term" value="F:peptide transmembrane transporter activity"/>
    <property type="evidence" value="ECO:0007669"/>
    <property type="project" value="TreeGrafter"/>
</dbReference>
<feature type="signal peptide" evidence="5">
    <location>
        <begin position="1"/>
        <end position="39"/>
    </location>
</feature>
<name>A0A414U9U2_9FIRM</name>
<evidence type="ECO:0000256" key="4">
    <source>
        <dbReference type="ARBA" id="ARBA00022729"/>
    </source>
</evidence>
<feature type="chain" id="PRO_5038765182" description="Solute-binding protein family 5 domain-containing protein" evidence="5">
    <location>
        <begin position="40"/>
        <end position="586"/>
    </location>
</feature>
<dbReference type="SUPFAM" id="SSF53850">
    <property type="entry name" value="Periplasmic binding protein-like II"/>
    <property type="match status" value="1"/>
</dbReference>
<organism evidence="7 8">
    <name type="scientific">Coprococcus comes</name>
    <dbReference type="NCBI Taxonomy" id="410072"/>
    <lineage>
        <taxon>Bacteria</taxon>
        <taxon>Bacillati</taxon>
        <taxon>Bacillota</taxon>
        <taxon>Clostridia</taxon>
        <taxon>Lachnospirales</taxon>
        <taxon>Lachnospiraceae</taxon>
        <taxon>Coprococcus</taxon>
    </lineage>
</organism>
<dbReference type="PIRSF" id="PIRSF002741">
    <property type="entry name" value="MppA"/>
    <property type="match status" value="1"/>
</dbReference>
<evidence type="ECO:0000256" key="2">
    <source>
        <dbReference type="ARBA" id="ARBA00005695"/>
    </source>
</evidence>
<keyword evidence="4 5" id="KW-0732">Signal</keyword>
<sequence>MKSLANLMIQNNLRRNMKMKFKRLLTSALAVIMSVSMLAGCGGTSDSAKKEETKATSEDTQVLNLSANYFGNNFDVQDMGWRWMMAACYSGLYRNVADESGEHFELEGAEKVDVSDDGTEYTFHLRKDAKWSDGEPVTAHDYEYGWKRLLNPEYAYGNAYGLYNVVGAKEYNTGEGTADDVQAYAEDDYTFKVKLLAEDPTFISKLVSTPLYPTREDLAEAAGDDWGKDWTLNVYNGPFCMTELVEDNKMVWTKNEYYWNKDNTKLDSINWFFVAEGSTAATMFENDEIDILQTTGDYSKKYKEKAAAGEIKMIAADYPGTTYLGYEFKDGGKSKLMKNQKIREALTYSIDREEMIETAFGQYKPAYGLIPPALSVGGESFRKSVEEPLLKPYEEYDGDSEKLQELFKEGLKELNMDTDLSKVTITFLSFDSTAEDATMREYLQQTWQQKLGITVELNAMNDYTLFAAEQEAGNYDVYQNYCACDNDDPYFLLETFYAHSLDMFAGCYNNPEFDAAIDKSKKATDDEGRLEAYKEAEQILIDDSAFIPVYYTTKEYFLKPWVKDFRWSSYGASMEFYITYIEGRNK</sequence>
<dbReference type="AlphaFoldDB" id="A0A414U9U2"/>
<evidence type="ECO:0000313" key="8">
    <source>
        <dbReference type="Proteomes" id="UP000286595"/>
    </source>
</evidence>
<evidence type="ECO:0000259" key="6">
    <source>
        <dbReference type="Pfam" id="PF00496"/>
    </source>
</evidence>
<dbReference type="Gene3D" id="3.90.76.10">
    <property type="entry name" value="Dipeptide-binding Protein, Domain 1"/>
    <property type="match status" value="1"/>
</dbReference>
<dbReference type="InterPro" id="IPR000914">
    <property type="entry name" value="SBP_5_dom"/>
</dbReference>
<proteinExistence type="inferred from homology"/>
<comment type="subcellular location">
    <subcellularLocation>
        <location evidence="1">Cell membrane</location>
        <topology evidence="1">Lipid-anchor</topology>
    </subcellularLocation>
</comment>